<feature type="domain" description="Endonuclease/exonuclease/phosphatase" evidence="1">
    <location>
        <begin position="8"/>
        <end position="107"/>
    </location>
</feature>
<accession>A0A072TI14</accession>
<keyword evidence="4" id="KW-1185">Reference proteome</keyword>
<organism evidence="2 4">
    <name type="scientific">Medicago truncatula</name>
    <name type="common">Barrel medic</name>
    <name type="synonym">Medicago tribuloides</name>
    <dbReference type="NCBI Taxonomy" id="3880"/>
    <lineage>
        <taxon>Eukaryota</taxon>
        <taxon>Viridiplantae</taxon>
        <taxon>Streptophyta</taxon>
        <taxon>Embryophyta</taxon>
        <taxon>Tracheophyta</taxon>
        <taxon>Spermatophyta</taxon>
        <taxon>Magnoliopsida</taxon>
        <taxon>eudicotyledons</taxon>
        <taxon>Gunneridae</taxon>
        <taxon>Pentapetalae</taxon>
        <taxon>rosids</taxon>
        <taxon>fabids</taxon>
        <taxon>Fabales</taxon>
        <taxon>Fabaceae</taxon>
        <taxon>Papilionoideae</taxon>
        <taxon>50 kb inversion clade</taxon>
        <taxon>NPAAA clade</taxon>
        <taxon>Hologalegina</taxon>
        <taxon>IRL clade</taxon>
        <taxon>Trifolieae</taxon>
        <taxon>Medicago</taxon>
    </lineage>
</organism>
<name>A0A072TI14_MEDTR</name>
<dbReference type="Pfam" id="PF03372">
    <property type="entry name" value="Exo_endo_phos"/>
    <property type="match status" value="1"/>
</dbReference>
<dbReference type="EMBL" id="KL402757">
    <property type="protein sequence ID" value="KEH17204.1"/>
    <property type="molecule type" value="Genomic_DNA"/>
</dbReference>
<proteinExistence type="predicted"/>
<dbReference type="InterPro" id="IPR005135">
    <property type="entry name" value="Endo/exonuclease/phosphatase"/>
</dbReference>
<dbReference type="HOGENOM" id="CLU_1596951_0_0_1"/>
<dbReference type="GO" id="GO:0004519">
    <property type="term" value="F:endonuclease activity"/>
    <property type="evidence" value="ECO:0007669"/>
    <property type="project" value="UniProtKB-KW"/>
</dbReference>
<evidence type="ECO:0000313" key="3">
    <source>
        <dbReference type="EnsemblPlants" id="KEH17204"/>
    </source>
</evidence>
<dbReference type="AlphaFoldDB" id="A0A072TI14"/>
<reference evidence="3" key="3">
    <citation type="submission" date="2015-06" db="UniProtKB">
        <authorList>
            <consortium name="EnsemblPlants"/>
        </authorList>
    </citation>
    <scope>IDENTIFICATION</scope>
    <source>
        <strain evidence="3">cv. Jemalong A17</strain>
    </source>
</reference>
<dbReference type="InterPro" id="IPR036691">
    <property type="entry name" value="Endo/exonu/phosph_ase_sf"/>
</dbReference>
<dbReference type="PANTHER" id="PTHR33710:SF64">
    <property type="entry name" value="ENDONUCLEASE_EXONUCLEASE_PHOSPHATASE DOMAIN-CONTAINING PROTEIN"/>
    <property type="match status" value="1"/>
</dbReference>
<gene>
    <name evidence="2" type="ORF">MTR_0032s0100</name>
</gene>
<evidence type="ECO:0000313" key="2">
    <source>
        <dbReference type="EMBL" id="KEH17204.1"/>
    </source>
</evidence>
<sequence length="187" mass="21592">MAICDVQLARRGNLVLWDAVSNLLLLHGDVAWCVLGDFNVVRSSEERRGRFENTFYVDYAPFNQFIDGNFLIDSPLCGHNFTWYRGDGVSMSRLDRFLLSESWTTLFPNCIQVALPRGLLDHCPILLTINEENWGPKPLRMLKCWTDIPGYGDFVKESCQSFHVQGWSGFILKEKLKKFKESLRSYT</sequence>
<dbReference type="Proteomes" id="UP000002051">
    <property type="component" value="Unassembled WGS sequence"/>
</dbReference>
<dbReference type="Gene3D" id="3.60.10.10">
    <property type="entry name" value="Endonuclease/exonuclease/phosphatase"/>
    <property type="match status" value="1"/>
</dbReference>
<reference evidence="2 4" key="2">
    <citation type="journal article" date="2014" name="BMC Genomics">
        <title>An improved genome release (version Mt4.0) for the model legume Medicago truncatula.</title>
        <authorList>
            <person name="Tang H."/>
            <person name="Krishnakumar V."/>
            <person name="Bidwell S."/>
            <person name="Rosen B."/>
            <person name="Chan A."/>
            <person name="Zhou S."/>
            <person name="Gentzbittel L."/>
            <person name="Childs K.L."/>
            <person name="Yandell M."/>
            <person name="Gundlach H."/>
            <person name="Mayer K.F."/>
            <person name="Schwartz D.C."/>
            <person name="Town C.D."/>
        </authorList>
    </citation>
    <scope>GENOME REANNOTATION</scope>
    <source>
        <strain evidence="2">A17</strain>
        <strain evidence="3 4">cv. Jemalong A17</strain>
    </source>
</reference>
<dbReference type="SUPFAM" id="SSF56219">
    <property type="entry name" value="DNase I-like"/>
    <property type="match status" value="1"/>
</dbReference>
<dbReference type="EnsemblPlants" id="KEH17204">
    <property type="protein sequence ID" value="KEH17204"/>
    <property type="gene ID" value="MTR_0032s0100"/>
</dbReference>
<reference evidence="2 4" key="1">
    <citation type="journal article" date="2011" name="Nature">
        <title>The Medicago genome provides insight into the evolution of rhizobial symbioses.</title>
        <authorList>
            <person name="Young N.D."/>
            <person name="Debelle F."/>
            <person name="Oldroyd G.E."/>
            <person name="Geurts R."/>
            <person name="Cannon S.B."/>
            <person name="Udvardi M.K."/>
            <person name="Benedito V.A."/>
            <person name="Mayer K.F."/>
            <person name="Gouzy J."/>
            <person name="Schoof H."/>
            <person name="Van de Peer Y."/>
            <person name="Proost S."/>
            <person name="Cook D.R."/>
            <person name="Meyers B.C."/>
            <person name="Spannagl M."/>
            <person name="Cheung F."/>
            <person name="De Mita S."/>
            <person name="Krishnakumar V."/>
            <person name="Gundlach H."/>
            <person name="Zhou S."/>
            <person name="Mudge J."/>
            <person name="Bharti A.K."/>
            <person name="Murray J.D."/>
            <person name="Naoumkina M.A."/>
            <person name="Rosen B."/>
            <person name="Silverstein K.A."/>
            <person name="Tang H."/>
            <person name="Rombauts S."/>
            <person name="Zhao P.X."/>
            <person name="Zhou P."/>
            <person name="Barbe V."/>
            <person name="Bardou P."/>
            <person name="Bechner M."/>
            <person name="Bellec A."/>
            <person name="Berger A."/>
            <person name="Berges H."/>
            <person name="Bidwell S."/>
            <person name="Bisseling T."/>
            <person name="Choisne N."/>
            <person name="Couloux A."/>
            <person name="Denny R."/>
            <person name="Deshpande S."/>
            <person name="Dai X."/>
            <person name="Doyle J.J."/>
            <person name="Dudez A.M."/>
            <person name="Farmer A.D."/>
            <person name="Fouteau S."/>
            <person name="Franken C."/>
            <person name="Gibelin C."/>
            <person name="Gish J."/>
            <person name="Goldstein S."/>
            <person name="Gonzalez A.J."/>
            <person name="Green P.J."/>
            <person name="Hallab A."/>
            <person name="Hartog M."/>
            <person name="Hua A."/>
            <person name="Humphray S.J."/>
            <person name="Jeong D.H."/>
            <person name="Jing Y."/>
            <person name="Jocker A."/>
            <person name="Kenton S.M."/>
            <person name="Kim D.J."/>
            <person name="Klee K."/>
            <person name="Lai H."/>
            <person name="Lang C."/>
            <person name="Lin S."/>
            <person name="Macmil S.L."/>
            <person name="Magdelenat G."/>
            <person name="Matthews L."/>
            <person name="McCorrison J."/>
            <person name="Monaghan E.L."/>
            <person name="Mun J.H."/>
            <person name="Najar F.Z."/>
            <person name="Nicholson C."/>
            <person name="Noirot C."/>
            <person name="O'Bleness M."/>
            <person name="Paule C.R."/>
            <person name="Poulain J."/>
            <person name="Prion F."/>
            <person name="Qin B."/>
            <person name="Qu C."/>
            <person name="Retzel E.F."/>
            <person name="Riddle C."/>
            <person name="Sallet E."/>
            <person name="Samain S."/>
            <person name="Samson N."/>
            <person name="Sanders I."/>
            <person name="Saurat O."/>
            <person name="Scarpelli C."/>
            <person name="Schiex T."/>
            <person name="Segurens B."/>
            <person name="Severin A.J."/>
            <person name="Sherrier D.J."/>
            <person name="Shi R."/>
            <person name="Sims S."/>
            <person name="Singer S.R."/>
            <person name="Sinharoy S."/>
            <person name="Sterck L."/>
            <person name="Viollet A."/>
            <person name="Wang B.B."/>
            <person name="Wang K."/>
            <person name="Wang M."/>
            <person name="Wang X."/>
            <person name="Warfsmann J."/>
            <person name="Weissenbach J."/>
            <person name="White D.D."/>
            <person name="White J.D."/>
            <person name="Wiley G.B."/>
            <person name="Wincker P."/>
            <person name="Xing Y."/>
            <person name="Yang L."/>
            <person name="Yao Z."/>
            <person name="Ying F."/>
            <person name="Zhai J."/>
            <person name="Zhou L."/>
            <person name="Zuber A."/>
            <person name="Denarie J."/>
            <person name="Dixon R.A."/>
            <person name="May G.D."/>
            <person name="Schwartz D.C."/>
            <person name="Rogers J."/>
            <person name="Quetier F."/>
            <person name="Town C.D."/>
            <person name="Roe B.A."/>
        </authorList>
    </citation>
    <scope>NUCLEOTIDE SEQUENCE [LARGE SCALE GENOMIC DNA]</scope>
    <source>
        <strain evidence="2">A17</strain>
        <strain evidence="3 4">cv. Jemalong A17</strain>
    </source>
</reference>
<dbReference type="PANTHER" id="PTHR33710">
    <property type="entry name" value="BNAC02G09200D PROTEIN"/>
    <property type="match status" value="1"/>
</dbReference>
<keyword evidence="2" id="KW-0255">Endonuclease</keyword>
<protein>
    <submittedName>
        <fullName evidence="2">Endonuclease/exonuclease/phosphatase family protein</fullName>
    </submittedName>
</protein>
<keyword evidence="2" id="KW-0540">Nuclease</keyword>
<evidence type="ECO:0000313" key="4">
    <source>
        <dbReference type="Proteomes" id="UP000002051"/>
    </source>
</evidence>
<evidence type="ECO:0000259" key="1">
    <source>
        <dbReference type="Pfam" id="PF03372"/>
    </source>
</evidence>
<keyword evidence="2" id="KW-0378">Hydrolase</keyword>